<dbReference type="Proteomes" id="UP000198397">
    <property type="component" value="Unassembled WGS sequence"/>
</dbReference>
<reference evidence="2 3" key="1">
    <citation type="submission" date="2017-06" db="EMBL/GenBank/DDBJ databases">
        <authorList>
            <person name="Kim H.J."/>
            <person name="Triplett B.A."/>
        </authorList>
    </citation>
    <scope>NUCLEOTIDE SEQUENCE [LARGE SCALE GENOMIC DNA]</scope>
    <source>
        <strain evidence="2 3">DSM 8800</strain>
    </source>
</reference>
<dbReference type="PROSITE" id="PS51318">
    <property type="entry name" value="TAT"/>
    <property type="match status" value="1"/>
</dbReference>
<organism evidence="2 3">
    <name type="scientific">Halorubrum vacuolatum</name>
    <name type="common">Natronobacterium vacuolatum</name>
    <dbReference type="NCBI Taxonomy" id="63740"/>
    <lineage>
        <taxon>Archaea</taxon>
        <taxon>Methanobacteriati</taxon>
        <taxon>Methanobacteriota</taxon>
        <taxon>Stenosarchaea group</taxon>
        <taxon>Halobacteria</taxon>
        <taxon>Halobacteriales</taxon>
        <taxon>Haloferacaceae</taxon>
        <taxon>Halorubrum</taxon>
    </lineage>
</organism>
<dbReference type="EMBL" id="FZNQ01000013">
    <property type="protein sequence ID" value="SNR53205.1"/>
    <property type="molecule type" value="Genomic_DNA"/>
</dbReference>
<feature type="region of interest" description="Disordered" evidence="1">
    <location>
        <begin position="22"/>
        <end position="74"/>
    </location>
</feature>
<evidence type="ECO:0000313" key="3">
    <source>
        <dbReference type="Proteomes" id="UP000198397"/>
    </source>
</evidence>
<evidence type="ECO:0000256" key="1">
    <source>
        <dbReference type="SAM" id="MobiDB-lite"/>
    </source>
</evidence>
<dbReference type="RefSeq" id="WP_089385258.1">
    <property type="nucleotide sequence ID" value="NZ_FZNQ01000013.1"/>
</dbReference>
<gene>
    <name evidence="2" type="ORF">SAMN06264855_1139</name>
</gene>
<feature type="compositionally biased region" description="Acidic residues" evidence="1">
    <location>
        <begin position="63"/>
        <end position="74"/>
    </location>
</feature>
<feature type="compositionally biased region" description="Low complexity" evidence="1">
    <location>
        <begin position="32"/>
        <end position="43"/>
    </location>
</feature>
<feature type="compositionally biased region" description="Acidic residues" evidence="1">
    <location>
        <begin position="44"/>
        <end position="56"/>
    </location>
</feature>
<dbReference type="InterPro" id="IPR006311">
    <property type="entry name" value="TAT_signal"/>
</dbReference>
<dbReference type="AlphaFoldDB" id="A0A238X2L1"/>
<proteinExistence type="predicted"/>
<name>A0A238X2L1_HALVU</name>
<feature type="compositionally biased region" description="Gly residues" evidence="1">
    <location>
        <begin position="22"/>
        <end position="31"/>
    </location>
</feature>
<protein>
    <submittedName>
        <fullName evidence="2">TAT (Twin-arginine translocation) pathway signal sequence</fullName>
    </submittedName>
</protein>
<keyword evidence="3" id="KW-1185">Reference proteome</keyword>
<dbReference type="PROSITE" id="PS51257">
    <property type="entry name" value="PROKAR_LIPOPROTEIN"/>
    <property type="match status" value="1"/>
</dbReference>
<evidence type="ECO:0000313" key="2">
    <source>
        <dbReference type="EMBL" id="SNR53205.1"/>
    </source>
</evidence>
<sequence length="457" mass="50378">MNREKVNKRQFLKGLGGLGATAGLAGCGDTGNGSPSDGSSDTSDTGDDIETDSSPEDDGKDRDDDDGEVEDEDQFEVVDAEVLGAYDSESDSLNLNIDYEGDLDEGYTPDVRLNGEALTNLDALEADGSFKVEDIDGMLEGGEGNLIIVDGNRVNFRVYDSWNDIEQAEYEFWRYRADRAPRGAEQAARRIFDPDADFSDKNTFMEEHLNIINEIVKDPEYGDGFSGAIDWVYPILNVIHIENDNKIRLSPGTISHGFTKIKSGHETDDQGYGFPLITADSNYPAVGLTEDNPLDERGQSNVYGDLGKNVVGEDFEDLDTSGRRAGSMMWNNIIRVPSAGNDNVVSFDPSVMTEYLDLYWDGDGHILFGKVRHALGTLTKALANGFVEEDFSDHYNGDDEEELANLMITSGVEDLPSPENFDNHGEYAEELLHGGHVEAYAEAAFWKKLLDSEHYYG</sequence>
<accession>A0A238X2L1</accession>